<feature type="transmembrane region" description="Helical" evidence="6">
    <location>
        <begin position="174"/>
        <end position="196"/>
    </location>
</feature>
<feature type="domain" description="TMC" evidence="7">
    <location>
        <begin position="485"/>
        <end position="596"/>
    </location>
</feature>
<evidence type="ECO:0000256" key="4">
    <source>
        <dbReference type="ARBA" id="ARBA00022989"/>
    </source>
</evidence>
<keyword evidence="4 6" id="KW-1133">Transmembrane helix</keyword>
<sequence>HPFIHPSIFPSYHPSNQPSIHPSILPMKNLSVDSSGFSSPPVNFLQELPSYRSIARRRTTILSRDKQSGTLLKPTDSYSSQLEGGITENFNSQSIRKYALNISEKRRLRNIQETQMKYLSEWDQWKRYSSKSWKRFIGKAREMTTHLELWREDIRSIEGKFGTGIQSYFSFLRFLVLLNLVIFLIIFMLVLLPVLLTKYNITNSTFVLIPSEDTDGLPVPCSEHNQCDLMPLTLFQGFLEETCLFYGHYTIDGVKFHNFTYDLPLAYLLSTIAYLALSLLWIVKRSVEGFKINLIRSEEHFQSYCNKIFAGWDFCITNRSMADLKHSSLRYELRADLEEERIRQKIAERTSEETIRIYSLRLFLNCIVLAVLAACFYAIYRATIFSQEHMKKEIDKMVFGENLLILYLPSIVITLANFITPMIFAKIIHYEDYSPGFEIRLTILRCVFMRLATICVLVFTLGSKITSCDNYSCELCGYNQKLYPCWETQVGQEMYKLMIFDLIIILAVTLFVDFPRKLLVTYCSSWKLIQCWGQQEFAIPDNVLGIVYGQTICWIGAFFSPLLPAIATLKFIIIFYVKEMSLLYTCRPSPRQFRASNSNFFFLLVLLIGLCLAIIPLTISMARIPSSKACGPFTNFNTTWEVVPKTVSTFPSSLQSLVYGVTSEAFAVPFFMIICLIMFYFIALAGAHKRVVVQLREQLSLVRKSRSRGSWLGTSTQDN</sequence>
<keyword evidence="9" id="KW-1185">Reference proteome</keyword>
<dbReference type="GO" id="GO:0005886">
    <property type="term" value="C:plasma membrane"/>
    <property type="evidence" value="ECO:0007669"/>
    <property type="project" value="InterPro"/>
</dbReference>
<organism evidence="8 9">
    <name type="scientific">Neovison vison</name>
    <name type="common">American mink</name>
    <name type="synonym">Mustela vison</name>
    <dbReference type="NCBI Taxonomy" id="452646"/>
    <lineage>
        <taxon>Eukaryota</taxon>
        <taxon>Metazoa</taxon>
        <taxon>Chordata</taxon>
        <taxon>Craniata</taxon>
        <taxon>Vertebrata</taxon>
        <taxon>Euteleostomi</taxon>
        <taxon>Mammalia</taxon>
        <taxon>Eutheria</taxon>
        <taxon>Laurasiatheria</taxon>
        <taxon>Carnivora</taxon>
        <taxon>Caniformia</taxon>
        <taxon>Musteloidea</taxon>
        <taxon>Mustelidae</taxon>
        <taxon>Mustelinae</taxon>
        <taxon>Neogale</taxon>
    </lineage>
</organism>
<dbReference type="PANTHER" id="PTHR23302">
    <property type="entry name" value="TRANSMEMBRANE CHANNEL-RELATED"/>
    <property type="match status" value="1"/>
</dbReference>
<dbReference type="GO" id="GO:0008200">
    <property type="term" value="F:ion channel inhibitor activity"/>
    <property type="evidence" value="ECO:0007669"/>
    <property type="project" value="Ensembl"/>
</dbReference>
<keyword evidence="5 6" id="KW-0472">Membrane</keyword>
<dbReference type="Pfam" id="PF07810">
    <property type="entry name" value="TMC"/>
    <property type="match status" value="1"/>
</dbReference>
<feature type="transmembrane region" description="Helical" evidence="6">
    <location>
        <begin position="404"/>
        <end position="425"/>
    </location>
</feature>
<protein>
    <recommendedName>
        <fullName evidence="6">Transmembrane channel-like protein</fullName>
    </recommendedName>
</protein>
<dbReference type="GO" id="GO:0050954">
    <property type="term" value="P:sensory perception of mechanical stimulus"/>
    <property type="evidence" value="ECO:0007669"/>
    <property type="project" value="Ensembl"/>
</dbReference>
<feature type="transmembrane region" description="Helical" evidence="6">
    <location>
        <begin position="265"/>
        <end position="283"/>
    </location>
</feature>
<evidence type="ECO:0000256" key="6">
    <source>
        <dbReference type="RuleBase" id="RU310713"/>
    </source>
</evidence>
<reference evidence="8" key="2">
    <citation type="submission" date="2025-09" db="UniProtKB">
        <authorList>
            <consortium name="Ensembl"/>
        </authorList>
    </citation>
    <scope>IDENTIFICATION</scope>
</reference>
<reference evidence="8" key="1">
    <citation type="submission" date="2025-08" db="UniProtKB">
        <authorList>
            <consortium name="Ensembl"/>
        </authorList>
    </citation>
    <scope>IDENTIFICATION</scope>
</reference>
<evidence type="ECO:0000313" key="8">
    <source>
        <dbReference type="Ensembl" id="ENSNVIP00000023341.1"/>
    </source>
</evidence>
<evidence type="ECO:0000256" key="2">
    <source>
        <dbReference type="ARBA" id="ARBA00006510"/>
    </source>
</evidence>
<comment type="subcellular location">
    <subcellularLocation>
        <location evidence="1 6">Membrane</location>
        <topology evidence="1 6">Multi-pass membrane protein</topology>
    </subcellularLocation>
</comment>
<dbReference type="GO" id="GO:0008381">
    <property type="term" value="F:mechanosensitive monoatomic ion channel activity"/>
    <property type="evidence" value="ECO:0007669"/>
    <property type="project" value="TreeGrafter"/>
</dbReference>
<dbReference type="PANTHER" id="PTHR23302:SF42">
    <property type="entry name" value="TRANSMEMBRANE CHANNEL-LIKE PROTEIN 7"/>
    <property type="match status" value="1"/>
</dbReference>
<feature type="transmembrane region" description="Helical" evidence="6">
    <location>
        <begin position="554"/>
        <end position="577"/>
    </location>
</feature>
<feature type="transmembrane region" description="Helical" evidence="6">
    <location>
        <begin position="362"/>
        <end position="384"/>
    </location>
</feature>
<dbReference type="InterPro" id="IPR012496">
    <property type="entry name" value="TMC_dom"/>
</dbReference>
<evidence type="ECO:0000256" key="1">
    <source>
        <dbReference type="ARBA" id="ARBA00004141"/>
    </source>
</evidence>
<evidence type="ECO:0000259" key="7">
    <source>
        <dbReference type="Pfam" id="PF07810"/>
    </source>
</evidence>
<proteinExistence type="inferred from homology"/>
<dbReference type="Proteomes" id="UP000694425">
    <property type="component" value="Unplaced"/>
</dbReference>
<evidence type="ECO:0000256" key="3">
    <source>
        <dbReference type="ARBA" id="ARBA00022692"/>
    </source>
</evidence>
<feature type="transmembrane region" description="Helical" evidence="6">
    <location>
        <begin position="494"/>
        <end position="512"/>
    </location>
</feature>
<evidence type="ECO:0000313" key="9">
    <source>
        <dbReference type="Proteomes" id="UP000694425"/>
    </source>
</evidence>
<dbReference type="Ensembl" id="ENSNVIT00000027133.1">
    <property type="protein sequence ID" value="ENSNVIP00000023341.1"/>
    <property type="gene ID" value="ENSNVIG00000018137.1"/>
</dbReference>
<evidence type="ECO:0000256" key="5">
    <source>
        <dbReference type="ARBA" id="ARBA00023136"/>
    </source>
</evidence>
<comment type="similarity">
    <text evidence="2 6">Belongs to the TMC family.</text>
</comment>
<name>A0A8C7BJ10_NEOVI</name>
<dbReference type="AlphaFoldDB" id="A0A8C7BJ10"/>
<feature type="transmembrane region" description="Helical" evidence="6">
    <location>
        <begin position="666"/>
        <end position="687"/>
    </location>
</feature>
<accession>A0A8C7BJ10</accession>
<dbReference type="InterPro" id="IPR038900">
    <property type="entry name" value="TMC"/>
</dbReference>
<feature type="transmembrane region" description="Helical" evidence="6">
    <location>
        <begin position="598"/>
        <end position="619"/>
    </location>
</feature>
<keyword evidence="3 6" id="KW-0812">Transmembrane</keyword>
<dbReference type="GeneTree" id="ENSGT01050000244894"/>